<dbReference type="Proteomes" id="UP000009235">
    <property type="component" value="Chromosome"/>
</dbReference>
<dbReference type="STRING" id="443218.AS9A_3666"/>
<reference evidence="2 3" key="1">
    <citation type="journal article" date="2011" name="J. Bacteriol.">
        <title>Complete genome sequence of Amycolicicoccus subflavus DQS3-9A1T, an actinomycete isolated from crude oil-polluted soil.</title>
        <authorList>
            <person name="Cai M."/>
            <person name="Chen W.M."/>
            <person name="Nie Y."/>
            <person name="Chi C.Q."/>
            <person name="Wang Y.N."/>
            <person name="Tang Y.Q."/>
            <person name="Li G.Y."/>
            <person name="Wu X.L."/>
        </authorList>
    </citation>
    <scope>NUCLEOTIDE SEQUENCE [LARGE SCALE GENOMIC DNA]</scope>
    <source>
        <strain evidence="3">DSM 45089 / DQS3-9A1</strain>
    </source>
</reference>
<dbReference type="KEGG" id="asd:AS9A_3666"/>
<keyword evidence="3" id="KW-1185">Reference proteome</keyword>
<dbReference type="AlphaFoldDB" id="F6EEW7"/>
<accession>F6EEW7</accession>
<protein>
    <submittedName>
        <fullName evidence="2">Possible secreted protein</fullName>
    </submittedName>
</protein>
<dbReference type="HOGENOM" id="CLU_1114028_0_0_11"/>
<feature type="region of interest" description="Disordered" evidence="1">
    <location>
        <begin position="1"/>
        <end position="22"/>
    </location>
</feature>
<organism evidence="2 3">
    <name type="scientific">Hoyosella subflava (strain DSM 45089 / JCM 17490 / NBRC 109087 / DQS3-9A1)</name>
    <name type="common">Amycolicicoccus subflavus</name>
    <dbReference type="NCBI Taxonomy" id="443218"/>
    <lineage>
        <taxon>Bacteria</taxon>
        <taxon>Bacillati</taxon>
        <taxon>Actinomycetota</taxon>
        <taxon>Actinomycetes</taxon>
        <taxon>Mycobacteriales</taxon>
        <taxon>Hoyosellaceae</taxon>
        <taxon>Hoyosella</taxon>
    </lineage>
</organism>
<evidence type="ECO:0000313" key="3">
    <source>
        <dbReference type="Proteomes" id="UP000009235"/>
    </source>
</evidence>
<dbReference type="EMBL" id="CP002786">
    <property type="protein sequence ID" value="AEF42104.1"/>
    <property type="molecule type" value="Genomic_DNA"/>
</dbReference>
<proteinExistence type="predicted"/>
<dbReference type="eggNOG" id="ENOG502Z9V8">
    <property type="taxonomic scope" value="Bacteria"/>
</dbReference>
<evidence type="ECO:0000256" key="1">
    <source>
        <dbReference type="SAM" id="MobiDB-lite"/>
    </source>
</evidence>
<evidence type="ECO:0000313" key="2">
    <source>
        <dbReference type="EMBL" id="AEF42104.1"/>
    </source>
</evidence>
<sequence>MSSNAVTTYRAAASGEESRVTTSKATKSHFPGFVASSPTAQHCLTVLIRGGEFRSANFVVPISDGGLKISGGVENGTFVAPSDGSHGIYGKSLAVPGGVTGVGAVSRALGSMGNVTAQVQAVKPLLLNDLLAFDLTLFLRIHVQNPLVGGECYIGTPSEPLTVRMQRIEGDDHIPKLTRDGIPSGVIAIGNINVAASNFKVPAVTGAGPMGAFNTVVNVRASLPNSGVSTSLSIRADAYMAQNPDYSGD</sequence>
<gene>
    <name evidence="2" type="ordered locus">AS9A_3666</name>
</gene>
<name>F6EEW7_HOYSD</name>